<proteinExistence type="inferred from homology"/>
<protein>
    <recommendedName>
        <fullName evidence="1">ATP-dependent dethiobiotin synthetase BioD</fullName>
        <ecNumber evidence="1">6.3.3.3</ecNumber>
    </recommendedName>
    <alternativeName>
        <fullName evidence="1">DTB synthetase</fullName>
        <shortName evidence="1">DTBS</shortName>
    </alternativeName>
    <alternativeName>
        <fullName evidence="1">Dethiobiotin synthase</fullName>
    </alternativeName>
</protein>
<keyword evidence="1 2" id="KW-0436">Ligase</keyword>
<keyword evidence="1" id="KW-0460">Magnesium</keyword>
<comment type="subcellular location">
    <subcellularLocation>
        <location evidence="1">Cytoplasm</location>
    </subcellularLocation>
</comment>
<dbReference type="PANTHER" id="PTHR43210:SF5">
    <property type="entry name" value="DETHIOBIOTIN SYNTHETASE"/>
    <property type="match status" value="1"/>
</dbReference>
<dbReference type="InterPro" id="IPR027417">
    <property type="entry name" value="P-loop_NTPase"/>
</dbReference>
<evidence type="ECO:0000313" key="2">
    <source>
        <dbReference type="EMBL" id="QDG54099.1"/>
    </source>
</evidence>
<feature type="binding site" evidence="1">
    <location>
        <position position="18"/>
    </location>
    <ligand>
        <name>Mg(2+)</name>
        <dbReference type="ChEBI" id="CHEBI:18420"/>
    </ligand>
</feature>
<comment type="pathway">
    <text evidence="1">Cofactor biosynthesis; biotin biosynthesis; biotin from 7,8-diaminononanoate: step 1/2.</text>
</comment>
<feature type="binding site" evidence="1">
    <location>
        <position position="54"/>
    </location>
    <ligand>
        <name>Mg(2+)</name>
        <dbReference type="ChEBI" id="CHEBI:18420"/>
    </ligand>
</feature>
<dbReference type="OrthoDB" id="9802097at2"/>
<feature type="binding site" evidence="1">
    <location>
        <position position="43"/>
    </location>
    <ligand>
        <name>substrate</name>
    </ligand>
</feature>
<dbReference type="RefSeq" id="WP_141200544.1">
    <property type="nucleotide sequence ID" value="NZ_CP041186.1"/>
</dbReference>
<comment type="caution">
    <text evidence="1">Lacks conserved residue(s) required for the propagation of feature annotation.</text>
</comment>
<gene>
    <name evidence="1 2" type="primary">bioD</name>
    <name evidence="2" type="ORF">FIV42_26165</name>
</gene>
<keyword evidence="1" id="KW-0963">Cytoplasm</keyword>
<comment type="subunit">
    <text evidence="1">Homodimer.</text>
</comment>
<dbReference type="AlphaFoldDB" id="A0A4Y6Q0Y4"/>
<comment type="catalytic activity">
    <reaction evidence="1">
        <text>(7R,8S)-7,8-diammoniononanoate + CO2 + ATP = (4R,5S)-dethiobiotin + ADP + phosphate + 3 H(+)</text>
        <dbReference type="Rhea" id="RHEA:15805"/>
        <dbReference type="ChEBI" id="CHEBI:15378"/>
        <dbReference type="ChEBI" id="CHEBI:16526"/>
        <dbReference type="ChEBI" id="CHEBI:30616"/>
        <dbReference type="ChEBI" id="CHEBI:43474"/>
        <dbReference type="ChEBI" id="CHEBI:149469"/>
        <dbReference type="ChEBI" id="CHEBI:149473"/>
        <dbReference type="ChEBI" id="CHEBI:456216"/>
        <dbReference type="EC" id="6.3.3.3"/>
    </reaction>
</comment>
<comment type="cofactor">
    <cofactor evidence="1">
        <name>Mg(2+)</name>
        <dbReference type="ChEBI" id="CHEBI:18420"/>
    </cofactor>
</comment>
<comment type="similarity">
    <text evidence="1">Belongs to the dethiobiotin synthetase family.</text>
</comment>
<dbReference type="PANTHER" id="PTHR43210">
    <property type="entry name" value="DETHIOBIOTIN SYNTHETASE"/>
    <property type="match status" value="1"/>
</dbReference>
<dbReference type="PIRSF" id="PIRSF006755">
    <property type="entry name" value="DTB_synth"/>
    <property type="match status" value="1"/>
</dbReference>
<evidence type="ECO:0000313" key="3">
    <source>
        <dbReference type="Proteomes" id="UP000315995"/>
    </source>
</evidence>
<accession>A0A4Y6Q0Y4</accession>
<keyword evidence="1" id="KW-0093">Biotin biosynthesis</keyword>
<keyword evidence="1" id="KW-0547">Nucleotide-binding</keyword>
<feature type="binding site" evidence="1">
    <location>
        <begin position="202"/>
        <end position="204"/>
    </location>
    <ligand>
        <name>ATP</name>
        <dbReference type="ChEBI" id="CHEBI:30616"/>
    </ligand>
</feature>
<organism evidence="2 3">
    <name type="scientific">Persicimonas caeni</name>
    <dbReference type="NCBI Taxonomy" id="2292766"/>
    <lineage>
        <taxon>Bacteria</taxon>
        <taxon>Deltaproteobacteria</taxon>
        <taxon>Bradymonadales</taxon>
        <taxon>Bradymonadaceae</taxon>
        <taxon>Persicimonas</taxon>
    </lineage>
</organism>
<dbReference type="HAMAP" id="MF_00336">
    <property type="entry name" value="BioD"/>
    <property type="match status" value="1"/>
</dbReference>
<dbReference type="Pfam" id="PF13500">
    <property type="entry name" value="AAA_26"/>
    <property type="match status" value="1"/>
</dbReference>
<dbReference type="UniPathway" id="UPA00078">
    <property type="reaction ID" value="UER00161"/>
</dbReference>
<feature type="active site" evidence="1">
    <location>
        <position position="39"/>
    </location>
</feature>
<keyword evidence="1" id="KW-0479">Metal-binding</keyword>
<dbReference type="EC" id="6.3.3.3" evidence="1"/>
<feature type="binding site" evidence="1">
    <location>
        <begin position="113"/>
        <end position="116"/>
    </location>
    <ligand>
        <name>ATP</name>
        <dbReference type="ChEBI" id="CHEBI:30616"/>
    </ligand>
</feature>
<dbReference type="Gene3D" id="3.40.50.300">
    <property type="entry name" value="P-loop containing nucleotide triphosphate hydrolases"/>
    <property type="match status" value="1"/>
</dbReference>
<dbReference type="GO" id="GO:0005829">
    <property type="term" value="C:cytosol"/>
    <property type="evidence" value="ECO:0007669"/>
    <property type="project" value="TreeGrafter"/>
</dbReference>
<dbReference type="GO" id="GO:0000287">
    <property type="term" value="F:magnesium ion binding"/>
    <property type="evidence" value="ECO:0007669"/>
    <property type="project" value="UniProtKB-UniRule"/>
</dbReference>
<dbReference type="InterPro" id="IPR004472">
    <property type="entry name" value="DTB_synth_BioD"/>
</dbReference>
<reference evidence="2 3" key="1">
    <citation type="submission" date="2019-06" db="EMBL/GenBank/DDBJ databases">
        <title>Persicimonas caeni gen. nov., sp. nov., a predatory bacterium isolated from solar saltern.</title>
        <authorList>
            <person name="Wang S."/>
        </authorList>
    </citation>
    <scope>NUCLEOTIDE SEQUENCE [LARGE SCALE GENOMIC DNA]</scope>
    <source>
        <strain evidence="2 3">YN101</strain>
    </source>
</reference>
<feature type="binding site" evidence="1">
    <location>
        <position position="54"/>
    </location>
    <ligand>
        <name>ATP</name>
        <dbReference type="ChEBI" id="CHEBI:30616"/>
    </ligand>
</feature>
<evidence type="ECO:0000256" key="1">
    <source>
        <dbReference type="HAMAP-Rule" id="MF_00336"/>
    </source>
</evidence>
<dbReference type="SUPFAM" id="SSF52540">
    <property type="entry name" value="P-loop containing nucleoside triphosphate hydrolases"/>
    <property type="match status" value="1"/>
</dbReference>
<name>A0A4Y6Q0Y4_PERCE</name>
<comment type="function">
    <text evidence="1">Catalyzes a mechanistically unusual reaction, the ATP-dependent insertion of CO2 between the N7 and N8 nitrogen atoms of 7,8-diaminopelargonic acid (DAPA, also called 7,8-diammoniononanoate) to form a ureido ring.</text>
</comment>
<dbReference type="NCBIfam" id="TIGR00347">
    <property type="entry name" value="bioD"/>
    <property type="match status" value="1"/>
</dbReference>
<dbReference type="EMBL" id="CP041186">
    <property type="protein sequence ID" value="QDG54099.1"/>
    <property type="molecule type" value="Genomic_DNA"/>
</dbReference>
<dbReference type="CDD" id="cd03109">
    <property type="entry name" value="DTBS"/>
    <property type="match status" value="1"/>
</dbReference>
<dbReference type="GO" id="GO:0009102">
    <property type="term" value="P:biotin biosynthetic process"/>
    <property type="evidence" value="ECO:0007669"/>
    <property type="project" value="UniProtKB-UniRule"/>
</dbReference>
<keyword evidence="1" id="KW-0067">ATP-binding</keyword>
<dbReference type="GO" id="GO:0005524">
    <property type="term" value="F:ATP binding"/>
    <property type="evidence" value="ECO:0007669"/>
    <property type="project" value="UniProtKB-UniRule"/>
</dbReference>
<keyword evidence="3" id="KW-1185">Reference proteome</keyword>
<dbReference type="Proteomes" id="UP000315995">
    <property type="component" value="Chromosome"/>
</dbReference>
<sequence length="225" mass="23854">MASNIVVVTGTDTEIGKTMVTAGMACALRERGVDVVAIKPVESGTEVEPSAGEDGVTLAEAAGQAEPTQALVRLREPLAPPVAADIDSVELDMNAWCEEIREHARSAELVLVEGAGGLLSPLTWTETARDLARELEASVLVVASDKLGTLNHTMLVLEALEAAELPVCGVVFSAPASADSSTGRNAQTLRDFLDYDRVAELPRVADWREAAEHLRAPSEWLFPAV</sequence>
<accession>A0A5B8YBX7</accession>
<feature type="binding site" evidence="1">
    <location>
        <position position="113"/>
    </location>
    <ligand>
        <name>Mg(2+)</name>
        <dbReference type="ChEBI" id="CHEBI:18420"/>
    </ligand>
</feature>
<dbReference type="GO" id="GO:0004141">
    <property type="term" value="F:dethiobiotin synthase activity"/>
    <property type="evidence" value="ECO:0007669"/>
    <property type="project" value="UniProtKB-UniRule"/>
</dbReference>